<accession>A0A437AQA0</accession>
<name>A0A437AQA0_9MICR</name>
<reference evidence="1 2" key="1">
    <citation type="submission" date="2018-10" db="EMBL/GenBank/DDBJ databases">
        <title>Draft genome sequence of the microsporidian Tubulinosema ratisbonensis.</title>
        <authorList>
            <person name="Polonais V."/>
            <person name="Peyretaillade E."/>
            <person name="Niehus S."/>
            <person name="Wawrzyniak I."/>
            <person name="Franchet A."/>
            <person name="Gaspin C."/>
            <person name="Reichstadt M."/>
            <person name="Belser C."/>
            <person name="Labadie K."/>
            <person name="Delbac F."/>
            <person name="Ferrandon D."/>
        </authorList>
    </citation>
    <scope>NUCLEOTIDE SEQUENCE [LARGE SCALE GENOMIC DNA]</scope>
    <source>
        <strain evidence="1 2">Franzen</strain>
    </source>
</reference>
<protein>
    <submittedName>
        <fullName evidence="1">Uncharacterized protein</fullName>
    </submittedName>
</protein>
<dbReference type="AlphaFoldDB" id="A0A437AQA0"/>
<dbReference type="EMBL" id="RCSS01000042">
    <property type="protein sequence ID" value="RVD93339.1"/>
    <property type="molecule type" value="Genomic_DNA"/>
</dbReference>
<dbReference type="Proteomes" id="UP000282876">
    <property type="component" value="Unassembled WGS sequence"/>
</dbReference>
<dbReference type="VEuPathDB" id="MicrosporidiaDB:TUBRATIS_001310"/>
<evidence type="ECO:0000313" key="1">
    <source>
        <dbReference type="EMBL" id="RVD93339.1"/>
    </source>
</evidence>
<organism evidence="1 2">
    <name type="scientific">Tubulinosema ratisbonensis</name>
    <dbReference type="NCBI Taxonomy" id="291195"/>
    <lineage>
        <taxon>Eukaryota</taxon>
        <taxon>Fungi</taxon>
        <taxon>Fungi incertae sedis</taxon>
        <taxon>Microsporidia</taxon>
        <taxon>Tubulinosematoidea</taxon>
        <taxon>Tubulinosematidae</taxon>
        <taxon>Tubulinosema</taxon>
    </lineage>
</organism>
<sequence>EFEPIRSKFNNILKSYSKELIEAFFVNKDTYNQIYSIVDFRNCKIWSVEKLHISLKFFLEDDENSIFIDLFPEIFLFVNEFKCNRKSSLGNLIQYDIFLNLIAFKFAYLKAMIAEIIKKESHNPHWLITDSAPLMSYIFELKCTFAIFAFNLLSNLKDHKLLIFRAFIVFLN</sequence>
<keyword evidence="2" id="KW-1185">Reference proteome</keyword>
<comment type="caution">
    <text evidence="1">The sequence shown here is derived from an EMBL/GenBank/DDBJ whole genome shotgun (WGS) entry which is preliminary data.</text>
</comment>
<proteinExistence type="predicted"/>
<evidence type="ECO:0000313" key="2">
    <source>
        <dbReference type="Proteomes" id="UP000282876"/>
    </source>
</evidence>
<feature type="non-terminal residue" evidence="1">
    <location>
        <position position="1"/>
    </location>
</feature>
<gene>
    <name evidence="1" type="ORF">TUBRATIS_001310</name>
</gene>